<keyword evidence="3" id="KW-1185">Reference proteome</keyword>
<protein>
    <recommendedName>
        <fullName evidence="4">NnrU domain-containing protein</fullName>
    </recommendedName>
</protein>
<sequence>MRNVIPVAGFVRDRSRNRHPRMALLETLCIAGFAAVHLFIGRIRWLDTVPRSRWLSVAGGVAAAYIVLHVLPELTEHHRNLSETAGRPGVRAPRGANPAPMRWFHVAP</sequence>
<feature type="transmembrane region" description="Helical" evidence="1">
    <location>
        <begin position="52"/>
        <end position="71"/>
    </location>
</feature>
<gene>
    <name evidence="2" type="ORF">HND93_02635</name>
</gene>
<feature type="transmembrane region" description="Helical" evidence="1">
    <location>
        <begin position="22"/>
        <end position="40"/>
    </location>
</feature>
<evidence type="ECO:0000256" key="1">
    <source>
        <dbReference type="SAM" id="Phobius"/>
    </source>
</evidence>
<organism evidence="2 3">
    <name type="scientific">Azospirillum oleiclasticum</name>
    <dbReference type="NCBI Taxonomy" id="2735135"/>
    <lineage>
        <taxon>Bacteria</taxon>
        <taxon>Pseudomonadati</taxon>
        <taxon>Pseudomonadota</taxon>
        <taxon>Alphaproteobacteria</taxon>
        <taxon>Rhodospirillales</taxon>
        <taxon>Azospirillaceae</taxon>
        <taxon>Azospirillum</taxon>
    </lineage>
</organism>
<evidence type="ECO:0000313" key="2">
    <source>
        <dbReference type="EMBL" id="NYZ18594.1"/>
    </source>
</evidence>
<comment type="caution">
    <text evidence="2">The sequence shown here is derived from an EMBL/GenBank/DDBJ whole genome shotgun (WGS) entry which is preliminary data.</text>
</comment>
<dbReference type="Proteomes" id="UP000584642">
    <property type="component" value="Unassembled WGS sequence"/>
</dbReference>
<keyword evidence="1" id="KW-0812">Transmembrane</keyword>
<dbReference type="RefSeq" id="WP_180280322.1">
    <property type="nucleotide sequence ID" value="NZ_JABFDB010000001.1"/>
</dbReference>
<evidence type="ECO:0008006" key="4">
    <source>
        <dbReference type="Google" id="ProtNLM"/>
    </source>
</evidence>
<evidence type="ECO:0000313" key="3">
    <source>
        <dbReference type="Proteomes" id="UP000584642"/>
    </source>
</evidence>
<accession>A0ABX2T301</accession>
<proteinExistence type="predicted"/>
<dbReference type="EMBL" id="JABFDB010000001">
    <property type="protein sequence ID" value="NYZ18594.1"/>
    <property type="molecule type" value="Genomic_DNA"/>
</dbReference>
<keyword evidence="1" id="KW-0472">Membrane</keyword>
<keyword evidence="1" id="KW-1133">Transmembrane helix</keyword>
<name>A0ABX2T301_9PROT</name>
<reference evidence="2 3" key="1">
    <citation type="submission" date="2020-05" db="EMBL/GenBank/DDBJ databases">
        <title>Azospirillum oleiclasticum sp. nov, a nitrogen-fixing and heavy crude oil-emulsifying bacterium isolated from the crude oil of Yumen Oilfield.</title>
        <authorList>
            <person name="Wu D."/>
            <person name="Cai M."/>
            <person name="Zhang X."/>
        </authorList>
    </citation>
    <scope>NUCLEOTIDE SEQUENCE [LARGE SCALE GENOMIC DNA]</scope>
    <source>
        <strain evidence="2 3">ROY-1-1-2</strain>
    </source>
</reference>